<evidence type="ECO:0000256" key="4">
    <source>
        <dbReference type="ARBA" id="ARBA00022771"/>
    </source>
</evidence>
<comment type="subcellular location">
    <subcellularLocation>
        <location evidence="1">Nucleus</location>
    </subcellularLocation>
</comment>
<evidence type="ECO:0000256" key="5">
    <source>
        <dbReference type="ARBA" id="ARBA00022833"/>
    </source>
</evidence>
<dbReference type="InterPro" id="IPR013087">
    <property type="entry name" value="Znf_C2H2_type"/>
</dbReference>
<evidence type="ECO:0000256" key="8">
    <source>
        <dbReference type="ARBA" id="ARBA00023242"/>
    </source>
</evidence>
<protein>
    <recommendedName>
        <fullName evidence="11">C2H2-type domain-containing protein</fullName>
    </recommendedName>
</protein>
<evidence type="ECO:0000256" key="7">
    <source>
        <dbReference type="ARBA" id="ARBA00023163"/>
    </source>
</evidence>
<evidence type="ECO:0000313" key="13">
    <source>
        <dbReference type="Proteomes" id="UP000708208"/>
    </source>
</evidence>
<proteinExistence type="predicted"/>
<keyword evidence="7" id="KW-0804">Transcription</keyword>
<feature type="domain" description="C2H2-type" evidence="11">
    <location>
        <begin position="436"/>
        <end position="463"/>
    </location>
</feature>
<dbReference type="GO" id="GO:0008270">
    <property type="term" value="F:zinc ion binding"/>
    <property type="evidence" value="ECO:0007669"/>
    <property type="project" value="UniProtKB-KW"/>
</dbReference>
<keyword evidence="8" id="KW-0539">Nucleus</keyword>
<dbReference type="PANTHER" id="PTHR47772:SF13">
    <property type="entry name" value="GASTRULA ZINC FINGER PROTEIN XLCGF49.1-LIKE-RELATED"/>
    <property type="match status" value="1"/>
</dbReference>
<feature type="domain" description="C2H2-type" evidence="11">
    <location>
        <begin position="464"/>
        <end position="492"/>
    </location>
</feature>
<dbReference type="AlphaFoldDB" id="A0A8J2NRS0"/>
<evidence type="ECO:0000256" key="1">
    <source>
        <dbReference type="ARBA" id="ARBA00004123"/>
    </source>
</evidence>
<evidence type="ECO:0000256" key="2">
    <source>
        <dbReference type="ARBA" id="ARBA00022723"/>
    </source>
</evidence>
<feature type="region of interest" description="Disordered" evidence="10">
    <location>
        <begin position="278"/>
        <end position="298"/>
    </location>
</feature>
<evidence type="ECO:0000256" key="10">
    <source>
        <dbReference type="SAM" id="MobiDB-lite"/>
    </source>
</evidence>
<name>A0A8J2NRS0_9HEXA</name>
<dbReference type="InterPro" id="IPR050636">
    <property type="entry name" value="C2H2-ZF_domain-containing"/>
</dbReference>
<dbReference type="Proteomes" id="UP000708208">
    <property type="component" value="Unassembled WGS sequence"/>
</dbReference>
<dbReference type="PROSITE" id="PS50157">
    <property type="entry name" value="ZINC_FINGER_C2H2_2"/>
    <property type="match status" value="5"/>
</dbReference>
<dbReference type="SMART" id="SM00355">
    <property type="entry name" value="ZnF_C2H2"/>
    <property type="match status" value="6"/>
</dbReference>
<evidence type="ECO:0000259" key="11">
    <source>
        <dbReference type="PROSITE" id="PS50157"/>
    </source>
</evidence>
<evidence type="ECO:0000313" key="12">
    <source>
        <dbReference type="EMBL" id="CAG7671018.1"/>
    </source>
</evidence>
<dbReference type="Pfam" id="PF00096">
    <property type="entry name" value="zf-C2H2"/>
    <property type="match status" value="1"/>
</dbReference>
<evidence type="ECO:0000256" key="6">
    <source>
        <dbReference type="ARBA" id="ARBA00023015"/>
    </source>
</evidence>
<keyword evidence="13" id="KW-1185">Reference proteome</keyword>
<comment type="caution">
    <text evidence="12">The sequence shown here is derived from an EMBL/GenBank/DDBJ whole genome shotgun (WGS) entry which is preliminary data.</text>
</comment>
<keyword evidence="4 9" id="KW-0863">Zinc-finger</keyword>
<accession>A0A8J2NRS0</accession>
<feature type="domain" description="C2H2-type" evidence="11">
    <location>
        <begin position="375"/>
        <end position="404"/>
    </location>
</feature>
<keyword evidence="5" id="KW-0862">Zinc</keyword>
<organism evidence="12 13">
    <name type="scientific">Allacma fusca</name>
    <dbReference type="NCBI Taxonomy" id="39272"/>
    <lineage>
        <taxon>Eukaryota</taxon>
        <taxon>Metazoa</taxon>
        <taxon>Ecdysozoa</taxon>
        <taxon>Arthropoda</taxon>
        <taxon>Hexapoda</taxon>
        <taxon>Collembola</taxon>
        <taxon>Symphypleona</taxon>
        <taxon>Sminthuridae</taxon>
        <taxon>Allacma</taxon>
    </lineage>
</organism>
<feature type="domain" description="C2H2-type" evidence="11">
    <location>
        <begin position="493"/>
        <end position="521"/>
    </location>
</feature>
<dbReference type="OrthoDB" id="6504251at2759"/>
<dbReference type="PANTHER" id="PTHR47772">
    <property type="entry name" value="ZINC FINGER PROTEIN 200"/>
    <property type="match status" value="1"/>
</dbReference>
<feature type="domain" description="C2H2-type" evidence="11">
    <location>
        <begin position="405"/>
        <end position="432"/>
    </location>
</feature>
<evidence type="ECO:0000256" key="3">
    <source>
        <dbReference type="ARBA" id="ARBA00022737"/>
    </source>
</evidence>
<keyword evidence="3" id="KW-0677">Repeat</keyword>
<keyword evidence="6" id="KW-0805">Transcription regulation</keyword>
<dbReference type="PROSITE" id="PS00028">
    <property type="entry name" value="ZINC_FINGER_C2H2_1"/>
    <property type="match status" value="6"/>
</dbReference>
<dbReference type="EMBL" id="CAJVCH010011593">
    <property type="protein sequence ID" value="CAG7671018.1"/>
    <property type="molecule type" value="Genomic_DNA"/>
</dbReference>
<reference evidence="12" key="1">
    <citation type="submission" date="2021-06" db="EMBL/GenBank/DDBJ databases">
        <authorList>
            <person name="Hodson N. C."/>
            <person name="Mongue J. A."/>
            <person name="Jaron S. K."/>
        </authorList>
    </citation>
    <scope>NUCLEOTIDE SEQUENCE</scope>
</reference>
<gene>
    <name evidence="12" type="ORF">AFUS01_LOCUS2055</name>
</gene>
<dbReference type="GO" id="GO:0005634">
    <property type="term" value="C:nucleus"/>
    <property type="evidence" value="ECO:0007669"/>
    <property type="project" value="UniProtKB-SubCell"/>
</dbReference>
<evidence type="ECO:0000256" key="9">
    <source>
        <dbReference type="PROSITE-ProRule" id="PRU00042"/>
    </source>
</evidence>
<keyword evidence="2" id="KW-0479">Metal-binding</keyword>
<sequence>MSPLCTSCIELIESIGALLESMQDIEVKLNLQRETVVNFLRQDYLMLSANEDPAFQTFCPLQFREDIQKRLNIVPEVQVKVESDVDDFTTTSLNFDLDIYFPPTLDSEEDKVEEAQLNTASLPVVLNNPAPTLNEPELLRKPELSLRPNFTPGSLRMVDDMNKVKMDDEHVKRNSAEAEKTASLLRAKSPNFLAENTGNMNAKVVSSFQGNAITYDLPPGVSIKDCYILLERLTNVTLKHRKMVRMQKLTKVKLRNERKSVGKKAECRSKSKAELKVTLREESEDNSESGDKFLKKRPRRKRFADDPALGDPCNCAEALKGKCSLRFLDRKNMKAHVRRVQSRKNNICLTCKSTFFSKYRLLKHNITTHGMSYPFPCQEEGCNEGFLNSIQLKYHAYSHTGDYPFPCEKCGTGYPTLTRYEEHMATHLSGQDAMRFVCEICGKAFKSRKLVLMHQRYHRDERPYHCTICEAAFKVPSSLSTHIMFKHTKLRPFLCEGCGHSYKSKYGLERHIWSKHDGKPPGPKLAKLALTKNLIPNDSITDQRN</sequence>